<feature type="region of interest" description="Disordered" evidence="9">
    <location>
        <begin position="817"/>
        <end position="853"/>
    </location>
</feature>
<keyword evidence="4" id="KW-0547">Nucleotide-binding</keyword>
<evidence type="ECO:0000259" key="12">
    <source>
        <dbReference type="PROSITE" id="PS50929"/>
    </source>
</evidence>
<dbReference type="PANTHER" id="PTHR24221">
    <property type="entry name" value="ATP-BINDING CASSETTE SUB-FAMILY B"/>
    <property type="match status" value="1"/>
</dbReference>
<keyword evidence="6 10" id="KW-1133">Transmembrane helix</keyword>
<sequence length="853" mass="94962">MPLPLSSQDLLVAIYYGTPIACFVYFGLAFSFTVCTLQTQDSGMNRQRGRRGLMITLILALAATYFYLLACTAIFTAQSLALYDTESPAWYPYYPTWFLGLVAEITLFVLSDTWKYPSSMFELVCIIIQSLRAGAFVALPMICLGLRGNISRPYDNADAERQALLSKRLASNTASSDENGYGSIETEDSDTADNTSEAGSEDSWIAREQQSKDAIAKRLKENGNWFTYLNGFMIFLPYVWPYQSKRLQIRALLVGGCLLASNALHVLVPRQMGKMVDSVDAYIKHQPGSSDSVPNVWLPVLGYALLIFVSGGACLGWLRRWLWLPVEQYSYDAISTASHAHLMNLSSDFHDSKTSSDLTQAISGGRSVPNLLETVCFEVVPMFIDLAVAFAFLSTIFGPLMGLILVVEAVIYFYVTTKLIAFRAGKRREYIAIYRKEWNVAQQSLDGWSTASLFNQIKHEEDRYSLAVKEHMASQVSYEMSTQALGAVQGAIMTLGLIGALFLGVWQVSRQGRSIGNLTTLLAYWAQLQSPLQFFSTILRTISYSLMDAERLLELFQTKPTVIDRPNAAPLNLTHGEVEFTNVSFAYDKRKPTLKEVSFSIPAGKTVALVGETGGGKTTILKMIDRFYDVKSGSIKIDDQDIRDVTLQSLRAKIGVVPQDPMLFNDSIMSNLRYARLDATDEEVFEACKAAAVHDKIMSFPDGYSAKVGDRGVKLSGGEKQRVAIARAILKKPELILLDEATSAVDTETEVQIQDGLKVLCRNRTTFIVAHRLSTVMRADRILVVMNGEIVENGSHDELLHKDGKYASLWSKQISVKPNDSRSRSKSPKRDGDLINDLSMTQQTTTLSKWRRK</sequence>
<feature type="transmembrane region" description="Helical" evidence="10">
    <location>
        <begin position="57"/>
        <end position="81"/>
    </location>
</feature>
<dbReference type="InterPro" id="IPR011527">
    <property type="entry name" value="ABC1_TM_dom"/>
</dbReference>
<dbReference type="PANTHER" id="PTHR24221:SF503">
    <property type="entry name" value="MITOCHONDRIAL POTASSIUM CHANNEL ATP-BINDING SUBUNIT"/>
    <property type="match status" value="1"/>
</dbReference>
<feature type="domain" description="ABC transporter" evidence="11">
    <location>
        <begin position="578"/>
        <end position="812"/>
    </location>
</feature>
<feature type="transmembrane region" description="Helical" evidence="10">
    <location>
        <begin position="225"/>
        <end position="242"/>
    </location>
</feature>
<reference evidence="13" key="1">
    <citation type="journal article" date="2021" name="IMA Fungus">
        <title>Genomic characterization of three marine fungi, including Emericellopsis atlantica sp. nov. with signatures of a generalist lifestyle and marine biomass degradation.</title>
        <authorList>
            <person name="Hagestad O.C."/>
            <person name="Hou L."/>
            <person name="Andersen J.H."/>
            <person name="Hansen E.H."/>
            <person name="Altermark B."/>
            <person name="Li C."/>
            <person name="Kuhnert E."/>
            <person name="Cox R.J."/>
            <person name="Crous P.W."/>
            <person name="Spatafora J.W."/>
            <person name="Lail K."/>
            <person name="Amirebrahimi M."/>
            <person name="Lipzen A."/>
            <person name="Pangilinan J."/>
            <person name="Andreopoulos W."/>
            <person name="Hayes R.D."/>
            <person name="Ng V."/>
            <person name="Grigoriev I.V."/>
            <person name="Jackson S.A."/>
            <person name="Sutton T.D.S."/>
            <person name="Dobson A.D.W."/>
            <person name="Rama T."/>
        </authorList>
    </citation>
    <scope>NUCLEOTIDE SEQUENCE</scope>
    <source>
        <strain evidence="13">TRa3180A</strain>
    </source>
</reference>
<dbReference type="InterPro" id="IPR003593">
    <property type="entry name" value="AAA+_ATPase"/>
</dbReference>
<organism evidence="13 14">
    <name type="scientific">Calycina marina</name>
    <dbReference type="NCBI Taxonomy" id="1763456"/>
    <lineage>
        <taxon>Eukaryota</taxon>
        <taxon>Fungi</taxon>
        <taxon>Dikarya</taxon>
        <taxon>Ascomycota</taxon>
        <taxon>Pezizomycotina</taxon>
        <taxon>Leotiomycetes</taxon>
        <taxon>Helotiales</taxon>
        <taxon>Pezizellaceae</taxon>
        <taxon>Calycina</taxon>
    </lineage>
</organism>
<dbReference type="Pfam" id="PF00664">
    <property type="entry name" value="ABC_membrane"/>
    <property type="match status" value="1"/>
</dbReference>
<evidence type="ECO:0000256" key="9">
    <source>
        <dbReference type="SAM" id="MobiDB-lite"/>
    </source>
</evidence>
<feature type="region of interest" description="Disordered" evidence="9">
    <location>
        <begin position="171"/>
        <end position="203"/>
    </location>
</feature>
<feature type="transmembrane region" description="Helical" evidence="10">
    <location>
        <begin position="249"/>
        <end position="268"/>
    </location>
</feature>
<dbReference type="InterPro" id="IPR039421">
    <property type="entry name" value="Type_1_exporter"/>
</dbReference>
<evidence type="ECO:0000256" key="5">
    <source>
        <dbReference type="ARBA" id="ARBA00022840"/>
    </source>
</evidence>
<keyword evidence="3 10" id="KW-0812">Transmembrane</keyword>
<evidence type="ECO:0000259" key="11">
    <source>
        <dbReference type="PROSITE" id="PS50893"/>
    </source>
</evidence>
<dbReference type="GO" id="GO:0016020">
    <property type="term" value="C:membrane"/>
    <property type="evidence" value="ECO:0007669"/>
    <property type="project" value="UniProtKB-SubCell"/>
</dbReference>
<comment type="similarity">
    <text evidence="8">Belongs to the ABC transporter superfamily. ABCB family. Heavy Metal importer (TC 3.A.1.210) subfamily.</text>
</comment>
<comment type="caution">
    <text evidence="13">The sequence shown here is derived from an EMBL/GenBank/DDBJ whole genome shotgun (WGS) entry which is preliminary data.</text>
</comment>
<dbReference type="PROSITE" id="PS50929">
    <property type="entry name" value="ABC_TM1F"/>
    <property type="match status" value="1"/>
</dbReference>
<keyword evidence="5" id="KW-0067">ATP-binding</keyword>
<dbReference type="InterPro" id="IPR003439">
    <property type="entry name" value="ABC_transporter-like_ATP-bd"/>
</dbReference>
<dbReference type="PROSITE" id="PS00211">
    <property type="entry name" value="ABC_TRANSPORTER_1"/>
    <property type="match status" value="1"/>
</dbReference>
<feature type="compositionally biased region" description="Basic and acidic residues" evidence="9">
    <location>
        <begin position="819"/>
        <end position="833"/>
    </location>
</feature>
<evidence type="ECO:0008006" key="15">
    <source>
        <dbReference type="Google" id="ProtNLM"/>
    </source>
</evidence>
<comment type="subcellular location">
    <subcellularLocation>
        <location evidence="1">Membrane</location>
        <topology evidence="1">Multi-pass membrane protein</topology>
    </subcellularLocation>
</comment>
<protein>
    <recommendedName>
        <fullName evidence="15">Heavy metal tolerance protein</fullName>
    </recommendedName>
</protein>
<evidence type="ECO:0000313" key="13">
    <source>
        <dbReference type="EMBL" id="KAG9248021.1"/>
    </source>
</evidence>
<evidence type="ECO:0000313" key="14">
    <source>
        <dbReference type="Proteomes" id="UP000887226"/>
    </source>
</evidence>
<feature type="transmembrane region" description="Helical" evidence="10">
    <location>
        <begin position="123"/>
        <end position="147"/>
    </location>
</feature>
<feature type="transmembrane region" description="Helical" evidence="10">
    <location>
        <begin position="400"/>
        <end position="421"/>
    </location>
</feature>
<evidence type="ECO:0000256" key="4">
    <source>
        <dbReference type="ARBA" id="ARBA00022741"/>
    </source>
</evidence>
<evidence type="ECO:0000256" key="10">
    <source>
        <dbReference type="SAM" id="Phobius"/>
    </source>
</evidence>
<evidence type="ECO:0000256" key="7">
    <source>
        <dbReference type="ARBA" id="ARBA00023136"/>
    </source>
</evidence>
<feature type="transmembrane region" description="Helical" evidence="10">
    <location>
        <begin position="484"/>
        <end position="506"/>
    </location>
</feature>
<evidence type="ECO:0000256" key="1">
    <source>
        <dbReference type="ARBA" id="ARBA00004141"/>
    </source>
</evidence>
<dbReference type="AlphaFoldDB" id="A0A9P7Z9W1"/>
<dbReference type="OrthoDB" id="6500128at2759"/>
<evidence type="ECO:0000256" key="6">
    <source>
        <dbReference type="ARBA" id="ARBA00022989"/>
    </source>
</evidence>
<keyword evidence="14" id="KW-1185">Reference proteome</keyword>
<evidence type="ECO:0000256" key="3">
    <source>
        <dbReference type="ARBA" id="ARBA00022692"/>
    </source>
</evidence>
<evidence type="ECO:0000256" key="2">
    <source>
        <dbReference type="ARBA" id="ARBA00022448"/>
    </source>
</evidence>
<gene>
    <name evidence="13" type="ORF">BJ878DRAFT_532224</name>
</gene>
<feature type="domain" description="ABC transmembrane type-1" evidence="12">
    <location>
        <begin position="252"/>
        <end position="542"/>
    </location>
</feature>
<dbReference type="GO" id="GO:0005524">
    <property type="term" value="F:ATP binding"/>
    <property type="evidence" value="ECO:0007669"/>
    <property type="project" value="UniProtKB-KW"/>
</dbReference>
<dbReference type="EMBL" id="MU253758">
    <property type="protein sequence ID" value="KAG9248021.1"/>
    <property type="molecule type" value="Genomic_DNA"/>
</dbReference>
<feature type="transmembrane region" description="Helical" evidence="10">
    <location>
        <begin position="12"/>
        <end position="37"/>
    </location>
</feature>
<dbReference type="GO" id="GO:0000041">
    <property type="term" value="P:transition metal ion transport"/>
    <property type="evidence" value="ECO:0007669"/>
    <property type="project" value="UniProtKB-ARBA"/>
</dbReference>
<dbReference type="Proteomes" id="UP000887226">
    <property type="component" value="Unassembled WGS sequence"/>
</dbReference>
<proteinExistence type="inferred from homology"/>
<evidence type="ECO:0000256" key="8">
    <source>
        <dbReference type="ARBA" id="ARBA00024363"/>
    </source>
</evidence>
<accession>A0A9P7Z9W1</accession>
<dbReference type="PROSITE" id="PS50893">
    <property type="entry name" value="ABC_TRANSPORTER_2"/>
    <property type="match status" value="1"/>
</dbReference>
<dbReference type="InterPro" id="IPR036640">
    <property type="entry name" value="ABC1_TM_sf"/>
</dbReference>
<feature type="transmembrane region" description="Helical" evidence="10">
    <location>
        <begin position="296"/>
        <end position="318"/>
    </location>
</feature>
<dbReference type="SMART" id="SM00382">
    <property type="entry name" value="AAA"/>
    <property type="match status" value="1"/>
</dbReference>
<dbReference type="GO" id="GO:0016887">
    <property type="term" value="F:ATP hydrolysis activity"/>
    <property type="evidence" value="ECO:0007669"/>
    <property type="project" value="InterPro"/>
</dbReference>
<feature type="compositionally biased region" description="Polar residues" evidence="9">
    <location>
        <begin position="838"/>
        <end position="853"/>
    </location>
</feature>
<feature type="transmembrane region" description="Helical" evidence="10">
    <location>
        <begin position="93"/>
        <end position="111"/>
    </location>
</feature>
<dbReference type="InterPro" id="IPR027417">
    <property type="entry name" value="P-loop_NTPase"/>
</dbReference>
<dbReference type="Pfam" id="PF00005">
    <property type="entry name" value="ABC_tran"/>
    <property type="match status" value="1"/>
</dbReference>
<feature type="transmembrane region" description="Helical" evidence="10">
    <location>
        <begin position="375"/>
        <end position="394"/>
    </location>
</feature>
<dbReference type="FunFam" id="3.40.50.300:FF:000186">
    <property type="entry name" value="ATP-binding cassette sub-family B member 7, mitochondrial"/>
    <property type="match status" value="1"/>
</dbReference>
<dbReference type="SUPFAM" id="SSF90123">
    <property type="entry name" value="ABC transporter transmembrane region"/>
    <property type="match status" value="1"/>
</dbReference>
<keyword evidence="7 10" id="KW-0472">Membrane</keyword>
<dbReference type="SUPFAM" id="SSF52540">
    <property type="entry name" value="P-loop containing nucleoside triphosphate hydrolases"/>
    <property type="match status" value="1"/>
</dbReference>
<dbReference type="InterPro" id="IPR017871">
    <property type="entry name" value="ABC_transporter-like_CS"/>
</dbReference>
<keyword evidence="2" id="KW-0813">Transport</keyword>
<dbReference type="GO" id="GO:0140359">
    <property type="term" value="F:ABC-type transporter activity"/>
    <property type="evidence" value="ECO:0007669"/>
    <property type="project" value="InterPro"/>
</dbReference>
<dbReference type="CDD" id="cd18583">
    <property type="entry name" value="ABC_6TM_HMT1"/>
    <property type="match status" value="1"/>
</dbReference>
<dbReference type="Gene3D" id="1.20.1560.10">
    <property type="entry name" value="ABC transporter type 1, transmembrane domain"/>
    <property type="match status" value="1"/>
</dbReference>
<name>A0A9P7Z9W1_9HELO</name>
<dbReference type="Gene3D" id="3.40.50.300">
    <property type="entry name" value="P-loop containing nucleotide triphosphate hydrolases"/>
    <property type="match status" value="1"/>
</dbReference>